<organism evidence="1 2">
    <name type="scientific">Shewanella inventionis</name>
    <dbReference type="NCBI Taxonomy" id="1738770"/>
    <lineage>
        <taxon>Bacteria</taxon>
        <taxon>Pseudomonadati</taxon>
        <taxon>Pseudomonadota</taxon>
        <taxon>Gammaproteobacteria</taxon>
        <taxon>Alteromonadales</taxon>
        <taxon>Shewanellaceae</taxon>
        <taxon>Shewanella</taxon>
    </lineage>
</organism>
<dbReference type="RefSeq" id="WP_188737897.1">
    <property type="nucleotide sequence ID" value="NZ_BMII01000008.1"/>
</dbReference>
<dbReference type="EMBL" id="BMII01000008">
    <property type="protein sequence ID" value="GGB52693.1"/>
    <property type="molecule type" value="Genomic_DNA"/>
</dbReference>
<dbReference type="Proteomes" id="UP000617555">
    <property type="component" value="Unassembled WGS sequence"/>
</dbReference>
<keyword evidence="2" id="KW-1185">Reference proteome</keyword>
<accession>A0ABQ1IUB3</accession>
<proteinExistence type="predicted"/>
<name>A0ABQ1IUB3_9GAMM</name>
<comment type="caution">
    <text evidence="1">The sequence shown here is derived from an EMBL/GenBank/DDBJ whole genome shotgun (WGS) entry which is preliminary data.</text>
</comment>
<sequence>MEQDIKYIFETERINSAHLKLVVLDKCPKWMTEACEEFKKDAYCHYNTMHLQRMIVSLLPDEQSKQVKYVIGYILRGVPVEHAFLKIGDKYFDPTIDYEETKNDEVYELLSLDCDEVKAVTGKHGTEDHGVLMLNLRKNEDYKYLFNFDNEEIMIDAIKQMIESEHDFEHENSLTKMKF</sequence>
<protein>
    <submittedName>
        <fullName evidence="1">Uncharacterized protein</fullName>
    </submittedName>
</protein>
<reference evidence="2" key="1">
    <citation type="journal article" date="2019" name="Int. J. Syst. Evol. Microbiol.">
        <title>The Global Catalogue of Microorganisms (GCM) 10K type strain sequencing project: providing services to taxonomists for standard genome sequencing and annotation.</title>
        <authorList>
            <consortium name="The Broad Institute Genomics Platform"/>
            <consortium name="The Broad Institute Genome Sequencing Center for Infectious Disease"/>
            <person name="Wu L."/>
            <person name="Ma J."/>
        </authorList>
    </citation>
    <scope>NUCLEOTIDE SEQUENCE [LARGE SCALE GENOMIC DNA]</scope>
    <source>
        <strain evidence="2">CGMCC 1.15339</strain>
    </source>
</reference>
<evidence type="ECO:0000313" key="1">
    <source>
        <dbReference type="EMBL" id="GGB52693.1"/>
    </source>
</evidence>
<evidence type="ECO:0000313" key="2">
    <source>
        <dbReference type="Proteomes" id="UP000617555"/>
    </source>
</evidence>
<gene>
    <name evidence="1" type="ORF">GCM10011607_11500</name>
</gene>